<dbReference type="VEuPathDB" id="FungiDB:H257_08569"/>
<reference evidence="2 3" key="1">
    <citation type="submission" date="2018-08" db="EMBL/GenBank/DDBJ databases">
        <title>Aphanomyces genome sequencing and annotation.</title>
        <authorList>
            <person name="Minardi D."/>
            <person name="Oidtmann B."/>
            <person name="Van Der Giezen M."/>
            <person name="Studholme D.J."/>
        </authorList>
    </citation>
    <scope>NUCLEOTIDE SEQUENCE [LARGE SCALE GENOMIC DNA]</scope>
    <source>
        <strain evidence="2 3">Si</strain>
    </source>
</reference>
<evidence type="ECO:0000313" key="2">
    <source>
        <dbReference type="EMBL" id="RHY43653.1"/>
    </source>
</evidence>
<name>A0A418BJL4_APHAT</name>
<accession>A0A418BJL4</accession>
<dbReference type="AlphaFoldDB" id="A0A418BJL4"/>
<dbReference type="EMBL" id="QUTB01008055">
    <property type="protein sequence ID" value="RHY43653.1"/>
    <property type="molecule type" value="Genomic_DNA"/>
</dbReference>
<proteinExistence type="predicted"/>
<dbReference type="Proteomes" id="UP000283543">
    <property type="component" value="Unassembled WGS sequence"/>
</dbReference>
<feature type="coiled-coil region" evidence="1">
    <location>
        <begin position="74"/>
        <end position="150"/>
    </location>
</feature>
<evidence type="ECO:0000256" key="1">
    <source>
        <dbReference type="SAM" id="Coils"/>
    </source>
</evidence>
<gene>
    <name evidence="2" type="ORF">DYB34_011083</name>
</gene>
<comment type="caution">
    <text evidence="2">The sequence shown here is derived from an EMBL/GenBank/DDBJ whole genome shotgun (WGS) entry which is preliminary data.</text>
</comment>
<organism evidence="2 3">
    <name type="scientific">Aphanomyces astaci</name>
    <name type="common">Crayfish plague agent</name>
    <dbReference type="NCBI Taxonomy" id="112090"/>
    <lineage>
        <taxon>Eukaryota</taxon>
        <taxon>Sar</taxon>
        <taxon>Stramenopiles</taxon>
        <taxon>Oomycota</taxon>
        <taxon>Saprolegniomycetes</taxon>
        <taxon>Saprolegniales</taxon>
        <taxon>Verrucalvaceae</taxon>
        <taxon>Aphanomyces</taxon>
    </lineage>
</organism>
<sequence>MASIDELSQSIRQHVFNSTKEYTPIIIKEGMSEEASNLGTETRRKQGAEFWADFRDAARKVSGDDDITAQTIIVDDLEQRYNAVLAETKQLKRQAKTRSSDLYVDSRIHKLQEENERAWEVQMEAGKKSLERLEDQLAVVQHENDTLDATLLLQAHPPGNDGSHIPPLAPEQLREVLLLRDEEKGDLVAAIASLKRKHADRVNAQTFGDAASDDTLHELKATRTRLRESILSLTPSAAATDNNGEARIEEDAAALSTRLQRAHDALASHEANAALLKTHMRTLVQIKASERHVAAVLLHVLFEHDGEWTKNDLQTQVAAIVGVDESIVIRALYSLVASGLVRLDRSHALGLVTSLLV</sequence>
<evidence type="ECO:0000313" key="3">
    <source>
        <dbReference type="Proteomes" id="UP000283543"/>
    </source>
</evidence>
<protein>
    <submittedName>
        <fullName evidence="2">Uncharacterized protein</fullName>
    </submittedName>
</protein>
<keyword evidence="1" id="KW-0175">Coiled coil</keyword>